<dbReference type="RefSeq" id="WP_014888624.1">
    <property type="nucleotide sequence ID" value="NC_018419.1"/>
</dbReference>
<dbReference type="PANTHER" id="PTHR30525">
    <property type="entry name" value="1-DEOXY-D-XYLULOSE 5-PHOSPHATE REDUCTOISOMERASE"/>
    <property type="match status" value="1"/>
</dbReference>
<keyword evidence="5 13" id="KW-0479">Metal-binding</keyword>
<protein>
    <recommendedName>
        <fullName evidence="12 13">1-deoxy-D-xylulose 5-phosphate reductoisomerase</fullName>
        <shortName evidence="13">DXP reductoisomerase</shortName>
        <ecNumber evidence="4 13">1.1.1.267</ecNumber>
    </recommendedName>
    <alternativeName>
        <fullName evidence="13">1-deoxyxylulose-5-phosphate reductoisomerase</fullName>
    </alternativeName>
    <alternativeName>
        <fullName evidence="13">2-C-methyl-D-erythritol 4-phosphate synthase</fullName>
    </alternativeName>
</protein>
<dbReference type="HAMAP" id="MF_00183">
    <property type="entry name" value="DXP_reductoisom"/>
    <property type="match status" value="1"/>
</dbReference>
<evidence type="ECO:0000259" key="16">
    <source>
        <dbReference type="Pfam" id="PF13288"/>
    </source>
</evidence>
<keyword evidence="18" id="KW-1185">Reference proteome</keyword>
<feature type="binding site" evidence="13">
    <location>
        <position position="124"/>
    </location>
    <ligand>
        <name>NADPH</name>
        <dbReference type="ChEBI" id="CHEBI:57783"/>
    </ligand>
</feature>
<dbReference type="Pfam" id="PF13288">
    <property type="entry name" value="DXPR_C"/>
    <property type="match status" value="1"/>
</dbReference>
<feature type="domain" description="1-deoxy-D-xylulose 5-phosphate reductoisomerase C-terminal" evidence="15">
    <location>
        <begin position="146"/>
        <end position="239"/>
    </location>
</feature>
<dbReference type="HOGENOM" id="CLU_035714_0_1_6"/>
<evidence type="ECO:0000313" key="18">
    <source>
        <dbReference type="Proteomes" id="UP000003936"/>
    </source>
</evidence>
<dbReference type="GO" id="GO:0070402">
    <property type="term" value="F:NADPH binding"/>
    <property type="evidence" value="ECO:0007669"/>
    <property type="project" value="InterPro"/>
</dbReference>
<feature type="domain" description="DXP reductoisomerase C-terminal" evidence="16">
    <location>
        <begin position="271"/>
        <end position="387"/>
    </location>
</feature>
<dbReference type="FunFam" id="3.40.50.720:FF:000045">
    <property type="entry name" value="1-deoxy-D-xylulose 5-phosphate reductoisomerase"/>
    <property type="match status" value="1"/>
</dbReference>
<comment type="cofactor">
    <cofactor evidence="1">
        <name>Co(2+)</name>
        <dbReference type="ChEBI" id="CHEBI:48828"/>
    </cofactor>
</comment>
<keyword evidence="13" id="KW-0460">Magnesium</keyword>
<dbReference type="NCBIfam" id="NF003938">
    <property type="entry name" value="PRK05447.1-1"/>
    <property type="match status" value="1"/>
</dbReference>
<keyword evidence="17" id="KW-0413">Isomerase</keyword>
<feature type="binding site" evidence="13">
    <location>
        <position position="10"/>
    </location>
    <ligand>
        <name>NADPH</name>
        <dbReference type="ChEBI" id="CHEBI:57783"/>
    </ligand>
</feature>
<comment type="cofactor">
    <cofactor evidence="13">
        <name>Mg(2+)</name>
        <dbReference type="ChEBI" id="CHEBI:18420"/>
    </cofactor>
    <cofactor evidence="13">
        <name>Mn(2+)</name>
        <dbReference type="ChEBI" id="CHEBI:29035"/>
    </cofactor>
</comment>
<dbReference type="Gene3D" id="3.40.50.720">
    <property type="entry name" value="NAD(P)-binding Rossmann-like Domain"/>
    <property type="match status" value="1"/>
</dbReference>
<feature type="binding site" evidence="13">
    <location>
        <position position="209"/>
    </location>
    <ligand>
        <name>1-deoxy-D-xylulose 5-phosphate</name>
        <dbReference type="ChEBI" id="CHEBI:57792"/>
    </ligand>
</feature>
<keyword evidence="7 13" id="KW-0560">Oxidoreductase</keyword>
<feature type="binding site" evidence="13">
    <location>
        <position position="231"/>
    </location>
    <ligand>
        <name>Mn(2+)</name>
        <dbReference type="ChEBI" id="CHEBI:29035"/>
    </ligand>
</feature>
<evidence type="ECO:0000256" key="7">
    <source>
        <dbReference type="ARBA" id="ARBA00023002"/>
    </source>
</evidence>
<dbReference type="KEGG" id="sect:A359_09660"/>
<dbReference type="Pfam" id="PF02670">
    <property type="entry name" value="DXP_reductoisom"/>
    <property type="match status" value="1"/>
</dbReference>
<accession>J3TG39</accession>
<feature type="binding site" evidence="13">
    <location>
        <position position="126"/>
    </location>
    <ligand>
        <name>NADPH</name>
        <dbReference type="ChEBI" id="CHEBI:57783"/>
    </ligand>
</feature>
<comment type="subunit">
    <text evidence="13">Homodimer.</text>
</comment>
<dbReference type="EC" id="1.1.1.267" evidence="4 13"/>
<dbReference type="GO" id="GO:0051484">
    <property type="term" value="P:isopentenyl diphosphate biosynthetic process, methylerythritol 4-phosphate pathway involved in terpenoid biosynthetic process"/>
    <property type="evidence" value="ECO:0007669"/>
    <property type="project" value="UniProtKB-ARBA"/>
</dbReference>
<dbReference type="GO" id="GO:0030145">
    <property type="term" value="F:manganese ion binding"/>
    <property type="evidence" value="ECO:0007669"/>
    <property type="project" value="TreeGrafter"/>
</dbReference>
<evidence type="ECO:0000259" key="15">
    <source>
        <dbReference type="Pfam" id="PF08436"/>
    </source>
</evidence>
<dbReference type="STRING" id="1199245.A359_09660"/>
<dbReference type="PIRSF" id="PIRSF006205">
    <property type="entry name" value="Dxp_reductismrs"/>
    <property type="match status" value="1"/>
</dbReference>
<evidence type="ECO:0000256" key="9">
    <source>
        <dbReference type="ARBA" id="ARBA00023229"/>
    </source>
</evidence>
<evidence type="ECO:0000256" key="4">
    <source>
        <dbReference type="ARBA" id="ARBA00012366"/>
    </source>
</evidence>
<dbReference type="PATRIC" id="fig|1199245.3.peg.1108"/>
<feature type="binding site" evidence="13">
    <location>
        <position position="227"/>
    </location>
    <ligand>
        <name>1-deoxy-D-xylulose 5-phosphate</name>
        <dbReference type="ChEBI" id="CHEBI:57792"/>
    </ligand>
</feature>
<dbReference type="FunFam" id="1.10.1740.10:FF:000004">
    <property type="entry name" value="1-deoxy-D-xylulose 5-phosphate reductoisomerase"/>
    <property type="match status" value="1"/>
</dbReference>
<dbReference type="GO" id="GO:0030604">
    <property type="term" value="F:1-deoxy-D-xylulose-5-phosphate reductoisomerase activity"/>
    <property type="evidence" value="ECO:0007669"/>
    <property type="project" value="UniProtKB-UniRule"/>
</dbReference>
<dbReference type="OrthoDB" id="9806546at2"/>
<evidence type="ECO:0000256" key="10">
    <source>
        <dbReference type="ARBA" id="ARBA00048543"/>
    </source>
</evidence>
<keyword evidence="6 13" id="KW-0521">NADP</keyword>
<comment type="caution">
    <text evidence="13">Lacks conserved residue(s) required for the propagation of feature annotation.</text>
</comment>
<evidence type="ECO:0000259" key="14">
    <source>
        <dbReference type="Pfam" id="PF02670"/>
    </source>
</evidence>
<dbReference type="InterPro" id="IPR013644">
    <property type="entry name" value="DXP_reductoisomerase_C"/>
</dbReference>
<organism evidence="17 18">
    <name type="scientific">secondary endosymbiont of Ctenarytaina eucalypti</name>
    <dbReference type="NCBI Taxonomy" id="1199245"/>
    <lineage>
        <taxon>Bacteria</taxon>
        <taxon>Pseudomonadati</taxon>
        <taxon>Pseudomonadota</taxon>
        <taxon>Gammaproteobacteria</taxon>
        <taxon>Enterobacterales</taxon>
        <taxon>Enterobacteriaceae</taxon>
        <taxon>aphid secondary symbionts</taxon>
    </lineage>
</organism>
<sequence precursor="true">MRYLTILGSTGSIGVSTLAVVKENFDQFTVRALVAGTNVSLMTKQCLIFRPDYACMADAPASRALKDNLDAVRVDTTVLSGSQAACELAALDDVDTVMAAIIGVAGLSATLAALRAGKRVLLANKESLVACGCLFMKEAHRHNALLLPVDSEHNAIFQSLPEPLQRTLGYASLREYGVSGIILTGSGGPFRQTSLTELALMTPEQAYAHPNWSMGRKISVDSATMMNKGLEYIEARWLFNARAEQIEVLLHPQSIIHSMVRYTDGSVLAQLGSPDMRTPIAHAMSYPKRMQSGAASLDFLHIGPLSFEQPDVTRYPCLQLAVEASKCGQAATTTLNAANEIAVAAFLRGDIRFIDIAAVNRRVLEQCSFSEPESLEAVLNIDDRAREMGRQSVRYYTQ</sequence>
<evidence type="ECO:0000256" key="13">
    <source>
        <dbReference type="HAMAP-Rule" id="MF_00183"/>
    </source>
</evidence>
<dbReference type="Proteomes" id="UP000003936">
    <property type="component" value="Chromosome"/>
</dbReference>
<feature type="binding site" evidence="13">
    <location>
        <position position="11"/>
    </location>
    <ligand>
        <name>NADPH</name>
        <dbReference type="ChEBI" id="CHEBI:57783"/>
    </ligand>
</feature>
<name>J3TG39_9ENTR</name>
<dbReference type="SUPFAM" id="SSF55347">
    <property type="entry name" value="Glyceraldehyde-3-phosphate dehydrogenase-like, C-terminal domain"/>
    <property type="match status" value="1"/>
</dbReference>
<evidence type="ECO:0000256" key="6">
    <source>
        <dbReference type="ARBA" id="ARBA00022857"/>
    </source>
</evidence>
<feature type="binding site" evidence="13">
    <location>
        <position position="152"/>
    </location>
    <ligand>
        <name>Mn(2+)</name>
        <dbReference type="ChEBI" id="CHEBI:29035"/>
    </ligand>
</feature>
<dbReference type="SUPFAM" id="SSF69055">
    <property type="entry name" value="1-deoxy-D-xylulose-5-phosphate reductoisomerase, C-terminal domain"/>
    <property type="match status" value="1"/>
</dbReference>
<feature type="binding site" evidence="13">
    <location>
        <position position="228"/>
    </location>
    <ligand>
        <name>1-deoxy-D-xylulose 5-phosphate</name>
        <dbReference type="ChEBI" id="CHEBI:57792"/>
    </ligand>
</feature>
<feature type="binding site" evidence="13">
    <location>
        <position position="222"/>
    </location>
    <ligand>
        <name>1-deoxy-D-xylulose 5-phosphate</name>
        <dbReference type="ChEBI" id="CHEBI:57792"/>
    </ligand>
</feature>
<comment type="similarity">
    <text evidence="3 13">Belongs to the DXR family.</text>
</comment>
<dbReference type="AlphaFoldDB" id="J3TG39"/>
<evidence type="ECO:0000256" key="3">
    <source>
        <dbReference type="ARBA" id="ARBA00006825"/>
    </source>
</evidence>
<keyword evidence="9 13" id="KW-0414">Isoprene biosynthesis</keyword>
<dbReference type="Gene3D" id="1.10.1740.10">
    <property type="match status" value="1"/>
</dbReference>
<evidence type="ECO:0000256" key="5">
    <source>
        <dbReference type="ARBA" id="ARBA00022723"/>
    </source>
</evidence>
<dbReference type="InterPro" id="IPR036291">
    <property type="entry name" value="NAD(P)-bd_dom_sf"/>
</dbReference>
<feature type="binding site" evidence="13">
    <location>
        <position position="12"/>
    </location>
    <ligand>
        <name>NADPH</name>
        <dbReference type="ChEBI" id="CHEBI:57783"/>
    </ligand>
</feature>
<evidence type="ECO:0000256" key="12">
    <source>
        <dbReference type="ARBA" id="ARBA00071224"/>
    </source>
</evidence>
<comment type="pathway">
    <text evidence="2 13">Isoprenoid biosynthesis; isopentenyl diphosphate biosynthesis via DXP pathway; isopentenyl diphosphate from 1-deoxy-D-xylulose 5-phosphate: step 1/6.</text>
</comment>
<dbReference type="InterPro" id="IPR013512">
    <property type="entry name" value="DXP_reductoisomerase_N"/>
</dbReference>
<feature type="binding site" evidence="13">
    <location>
        <position position="186"/>
    </location>
    <ligand>
        <name>1-deoxy-D-xylulose 5-phosphate</name>
        <dbReference type="ChEBI" id="CHEBI:57792"/>
    </ligand>
</feature>
<feature type="binding site" evidence="13">
    <location>
        <position position="13"/>
    </location>
    <ligand>
        <name>NADPH</name>
        <dbReference type="ChEBI" id="CHEBI:57783"/>
    </ligand>
</feature>
<feature type="binding site" evidence="13">
    <location>
        <position position="231"/>
    </location>
    <ligand>
        <name>1-deoxy-D-xylulose 5-phosphate</name>
        <dbReference type="ChEBI" id="CHEBI:57792"/>
    </ligand>
</feature>
<dbReference type="GO" id="GO:0016853">
    <property type="term" value="F:isomerase activity"/>
    <property type="evidence" value="ECO:0007669"/>
    <property type="project" value="UniProtKB-KW"/>
</dbReference>
<feature type="binding site" evidence="13">
    <location>
        <position position="150"/>
    </location>
    <ligand>
        <name>Mn(2+)</name>
        <dbReference type="ChEBI" id="CHEBI:29035"/>
    </ligand>
</feature>
<dbReference type="InterPro" id="IPR026877">
    <property type="entry name" value="DXPR_C"/>
</dbReference>
<dbReference type="PANTHER" id="PTHR30525:SF0">
    <property type="entry name" value="1-DEOXY-D-XYLULOSE 5-PHOSPHATE REDUCTOISOMERASE, CHLOROPLASTIC"/>
    <property type="match status" value="1"/>
</dbReference>
<reference evidence="17 18" key="1">
    <citation type="journal article" date="2012" name="Mol. Biol. Evol.">
        <title>Genome reduction and co-evolution between the primary and secondary bacterial symbionts of psyllids.</title>
        <authorList>
            <person name="Sloan D.B."/>
            <person name="Moran N.A."/>
        </authorList>
    </citation>
    <scope>NUCLEOTIDE SEQUENCE [LARGE SCALE GENOMIC DNA]</scope>
    <source>
        <strain evidence="17">Ceuc_S</strain>
    </source>
</reference>
<proteinExistence type="inferred from homology"/>
<feature type="domain" description="1-deoxy-D-xylulose 5-phosphate reductoisomerase N-terminal" evidence="14">
    <location>
        <begin position="4"/>
        <end position="132"/>
    </location>
</feature>
<gene>
    <name evidence="13" type="primary">dxr</name>
    <name evidence="17" type="ORF">A359_09660</name>
</gene>
<dbReference type="Pfam" id="PF08436">
    <property type="entry name" value="DXP_redisom_C"/>
    <property type="match status" value="1"/>
</dbReference>
<evidence type="ECO:0000256" key="11">
    <source>
        <dbReference type="ARBA" id="ARBA00054845"/>
    </source>
</evidence>
<feature type="binding site" evidence="13">
    <location>
        <position position="36"/>
    </location>
    <ligand>
        <name>NADPH</name>
        <dbReference type="ChEBI" id="CHEBI:57783"/>
    </ligand>
</feature>
<dbReference type="NCBIfam" id="NF009114">
    <property type="entry name" value="PRK12464.1"/>
    <property type="match status" value="1"/>
</dbReference>
<evidence type="ECO:0000256" key="2">
    <source>
        <dbReference type="ARBA" id="ARBA00005094"/>
    </source>
</evidence>
<feature type="binding site" evidence="13">
    <location>
        <position position="215"/>
    </location>
    <ligand>
        <name>NADPH</name>
        <dbReference type="ChEBI" id="CHEBI:57783"/>
    </ligand>
</feature>
<dbReference type="SUPFAM" id="SSF51735">
    <property type="entry name" value="NAD(P)-binding Rossmann-fold domains"/>
    <property type="match status" value="1"/>
</dbReference>
<comment type="catalytic activity">
    <reaction evidence="10">
        <text>2-C-methyl-D-erythritol 4-phosphate + NADP(+) = 1-deoxy-D-xylulose 5-phosphate + NADPH + H(+)</text>
        <dbReference type="Rhea" id="RHEA:13717"/>
        <dbReference type="ChEBI" id="CHEBI:15378"/>
        <dbReference type="ChEBI" id="CHEBI:57783"/>
        <dbReference type="ChEBI" id="CHEBI:57792"/>
        <dbReference type="ChEBI" id="CHEBI:58262"/>
        <dbReference type="ChEBI" id="CHEBI:58349"/>
        <dbReference type="EC" id="1.1.1.267"/>
    </reaction>
    <physiologicalReaction direction="right-to-left" evidence="10">
        <dbReference type="Rhea" id="RHEA:13719"/>
    </physiologicalReaction>
</comment>
<dbReference type="UniPathway" id="UPA00056">
    <property type="reaction ID" value="UER00092"/>
</dbReference>
<dbReference type="EMBL" id="CP003546">
    <property type="protein sequence ID" value="AFP85327.1"/>
    <property type="molecule type" value="Genomic_DNA"/>
</dbReference>
<evidence type="ECO:0000256" key="1">
    <source>
        <dbReference type="ARBA" id="ARBA00001941"/>
    </source>
</evidence>
<evidence type="ECO:0000256" key="8">
    <source>
        <dbReference type="ARBA" id="ARBA00023211"/>
    </source>
</evidence>
<comment type="function">
    <text evidence="11 13">Catalyzes the NADPH-dependent rearrangement and reduction of 1-deoxy-D-xylulose-5-phosphate (DXP) to 2-C-methyl-D-erythritol 4-phosphate (MEP).</text>
</comment>
<dbReference type="InterPro" id="IPR003821">
    <property type="entry name" value="DXP_reductoisomerase"/>
</dbReference>
<feature type="binding site" evidence="13">
    <location>
        <position position="152"/>
    </location>
    <ligand>
        <name>1-deoxy-D-xylulose 5-phosphate</name>
        <dbReference type="ChEBI" id="CHEBI:57792"/>
    </ligand>
</feature>
<keyword evidence="8 13" id="KW-0464">Manganese</keyword>
<feature type="binding site" evidence="13">
    <location>
        <position position="151"/>
    </location>
    <ligand>
        <name>1-deoxy-D-xylulose 5-phosphate</name>
        <dbReference type="ChEBI" id="CHEBI:57792"/>
    </ligand>
</feature>
<evidence type="ECO:0000313" key="17">
    <source>
        <dbReference type="EMBL" id="AFP85327.1"/>
    </source>
</evidence>
<feature type="binding site" evidence="13">
    <location>
        <position position="38"/>
    </location>
    <ligand>
        <name>NADPH</name>
        <dbReference type="ChEBI" id="CHEBI:57783"/>
    </ligand>
</feature>
<dbReference type="InterPro" id="IPR036169">
    <property type="entry name" value="DXPR_C_sf"/>
</dbReference>
<dbReference type="NCBIfam" id="TIGR00243">
    <property type="entry name" value="Dxr"/>
    <property type="match status" value="1"/>
</dbReference>
<feature type="binding site" evidence="13">
    <location>
        <position position="125"/>
    </location>
    <ligand>
        <name>1-deoxy-D-xylulose 5-phosphate</name>
        <dbReference type="ChEBI" id="CHEBI:57792"/>
    </ligand>
</feature>